<dbReference type="PIRSF" id="PIRSF000196">
    <property type="entry name" value="Pro_dehydrog"/>
    <property type="match status" value="1"/>
</dbReference>
<dbReference type="PANTHER" id="PTHR13914:SF0">
    <property type="entry name" value="PROLINE DEHYDROGENASE 1, MITOCHONDRIAL"/>
    <property type="match status" value="1"/>
</dbReference>
<dbReference type="InterPro" id="IPR002872">
    <property type="entry name" value="Proline_DH_dom"/>
</dbReference>
<dbReference type="InterPro" id="IPR015659">
    <property type="entry name" value="Proline_oxidase"/>
</dbReference>
<dbReference type="EC" id="1.5.5.2" evidence="3"/>
<evidence type="ECO:0000256" key="9">
    <source>
        <dbReference type="ARBA" id="ARBA00048779"/>
    </source>
</evidence>
<evidence type="ECO:0000313" key="12">
    <source>
        <dbReference type="Proteomes" id="UP000652198"/>
    </source>
</evidence>
<proteinExistence type="predicted"/>
<dbReference type="Proteomes" id="UP000652198">
    <property type="component" value="Unassembled WGS sequence"/>
</dbReference>
<comment type="caution">
    <text evidence="11">The sequence shown here is derived from an EMBL/GenBank/DDBJ whole genome shotgun (WGS) entry which is preliminary data.</text>
</comment>
<evidence type="ECO:0000259" key="10">
    <source>
        <dbReference type="Pfam" id="PF01619"/>
    </source>
</evidence>
<dbReference type="Gene3D" id="3.20.20.220">
    <property type="match status" value="1"/>
</dbReference>
<sequence length="303" mass="33587">MRILNTVAALAIPFIPRALIQKISRRYIAGDSLADAVGRVQMLNACGFSTTLDVLGETVSSAAEAETMAGEYVKVLDAIRAHGLNAEISIKPSALGLLVDEAECERLVRHILEVAAVDGNFACVDMEDISCAQKEIDLFARVERNVGNVGLALQAYLKRTYEDIDHLLRKKSTLRICKGIYVEDQVHLVDGARNDRTAINVHFINHVSRCFKVGAFVGIATHDTVLIEEIIALVRREGVDRTKFEFQMLLGVCEPLRDKLLGMGFNVRIYVPYGRDWYGYSTRRIKENPSIAGYVMKAMLGIG</sequence>
<dbReference type="RefSeq" id="WP_172310776.1">
    <property type="nucleotide sequence ID" value="NZ_WOEY01000055.1"/>
</dbReference>
<dbReference type="InterPro" id="IPR008219">
    <property type="entry name" value="PRODH_bac_arc"/>
</dbReference>
<evidence type="ECO:0000256" key="5">
    <source>
        <dbReference type="ARBA" id="ARBA00022741"/>
    </source>
</evidence>
<feature type="domain" description="Proline dehydrogenase" evidence="10">
    <location>
        <begin position="38"/>
        <end position="293"/>
    </location>
</feature>
<dbReference type="SUPFAM" id="SSF51730">
    <property type="entry name" value="FAD-linked oxidoreductase"/>
    <property type="match status" value="1"/>
</dbReference>
<dbReference type="Pfam" id="PF01619">
    <property type="entry name" value="Pro_dh"/>
    <property type="match status" value="1"/>
</dbReference>
<comment type="catalytic activity">
    <reaction evidence="9">
        <text>L-proline + a quinone = (S)-1-pyrroline-5-carboxylate + a quinol + H(+)</text>
        <dbReference type="Rhea" id="RHEA:23784"/>
        <dbReference type="ChEBI" id="CHEBI:15378"/>
        <dbReference type="ChEBI" id="CHEBI:17388"/>
        <dbReference type="ChEBI" id="CHEBI:24646"/>
        <dbReference type="ChEBI" id="CHEBI:60039"/>
        <dbReference type="ChEBI" id="CHEBI:132124"/>
        <dbReference type="EC" id="1.5.5.2"/>
    </reaction>
</comment>
<dbReference type="EMBL" id="WOEY01000055">
    <property type="protein sequence ID" value="NPT42276.1"/>
    <property type="molecule type" value="Genomic_DNA"/>
</dbReference>
<keyword evidence="4" id="KW-0285">Flavoprotein</keyword>
<protein>
    <recommendedName>
        <fullName evidence="3">proline dehydrogenase</fullName>
        <ecNumber evidence="3">1.5.5.2</ecNumber>
    </recommendedName>
</protein>
<dbReference type="InterPro" id="IPR029041">
    <property type="entry name" value="FAD-linked_oxidoreductase-like"/>
</dbReference>
<comment type="pathway">
    <text evidence="2">Amino-acid degradation; L-proline degradation into L-glutamate; L-glutamate from L-proline: step 1/2.</text>
</comment>
<reference evidence="11 12" key="1">
    <citation type="submission" date="2019-11" db="EMBL/GenBank/DDBJ databases">
        <title>Metabolism of dissolved organic matter in forest soils.</title>
        <authorList>
            <person name="Cyle K.T."/>
            <person name="Wilhelm R.C."/>
            <person name="Martinez C.E."/>
        </authorList>
    </citation>
    <scope>NUCLEOTIDE SEQUENCE [LARGE SCALE GENOMIC DNA]</scope>
    <source>
        <strain evidence="11 12">1N</strain>
    </source>
</reference>
<evidence type="ECO:0000313" key="11">
    <source>
        <dbReference type="EMBL" id="NPT42276.1"/>
    </source>
</evidence>
<evidence type="ECO:0000256" key="3">
    <source>
        <dbReference type="ARBA" id="ARBA00012695"/>
    </source>
</evidence>
<evidence type="ECO:0000256" key="4">
    <source>
        <dbReference type="ARBA" id="ARBA00022630"/>
    </source>
</evidence>
<evidence type="ECO:0000256" key="2">
    <source>
        <dbReference type="ARBA" id="ARBA00004739"/>
    </source>
</evidence>
<keyword evidence="5" id="KW-0547">Nucleotide-binding</keyword>
<evidence type="ECO:0000256" key="7">
    <source>
        <dbReference type="ARBA" id="ARBA00023002"/>
    </source>
</evidence>
<keyword evidence="6" id="KW-0274">FAD</keyword>
<keyword evidence="8" id="KW-0642">Proline metabolism</keyword>
<evidence type="ECO:0000256" key="1">
    <source>
        <dbReference type="ARBA" id="ARBA00001974"/>
    </source>
</evidence>
<keyword evidence="7" id="KW-0560">Oxidoreductase</keyword>
<gene>
    <name evidence="11" type="ORF">GNZ12_13335</name>
</gene>
<evidence type="ECO:0000256" key="6">
    <source>
        <dbReference type="ARBA" id="ARBA00022827"/>
    </source>
</evidence>
<keyword evidence="12" id="KW-1185">Reference proteome</keyword>
<dbReference type="PANTHER" id="PTHR13914">
    <property type="entry name" value="PROLINE OXIDASE"/>
    <property type="match status" value="1"/>
</dbReference>
<name>A0ABX2BNE4_9BURK</name>
<comment type="cofactor">
    <cofactor evidence="1">
        <name>FAD</name>
        <dbReference type="ChEBI" id="CHEBI:57692"/>
    </cofactor>
</comment>
<accession>A0ABX2BNE4</accession>
<organism evidence="11 12">
    <name type="scientific">Paraburkholderia solitsugae</name>
    <dbReference type="NCBI Taxonomy" id="2675748"/>
    <lineage>
        <taxon>Bacteria</taxon>
        <taxon>Pseudomonadati</taxon>
        <taxon>Pseudomonadota</taxon>
        <taxon>Betaproteobacteria</taxon>
        <taxon>Burkholderiales</taxon>
        <taxon>Burkholderiaceae</taxon>
        <taxon>Paraburkholderia</taxon>
    </lineage>
</organism>
<evidence type="ECO:0000256" key="8">
    <source>
        <dbReference type="ARBA" id="ARBA00023062"/>
    </source>
</evidence>